<dbReference type="Pfam" id="PF01526">
    <property type="entry name" value="DDE_Tnp_Tn3"/>
    <property type="match status" value="1"/>
</dbReference>
<evidence type="ECO:0000259" key="2">
    <source>
        <dbReference type="Pfam" id="PF01526"/>
    </source>
</evidence>
<reference evidence="3" key="1">
    <citation type="submission" date="2024-05" db="EMBL/GenBank/DDBJ databases">
        <title>Whole genome shotgun sequence of Streptomyces hygroscopicus NBRC 113678.</title>
        <authorList>
            <person name="Komaki H."/>
            <person name="Tamura T."/>
        </authorList>
    </citation>
    <scope>NUCLEOTIDE SEQUENCE</scope>
    <source>
        <strain evidence="3">N11-34</strain>
    </source>
</reference>
<evidence type="ECO:0000313" key="4">
    <source>
        <dbReference type="Proteomes" id="UP001054854"/>
    </source>
</evidence>
<feature type="compositionally biased region" description="Basic and acidic residues" evidence="1">
    <location>
        <begin position="181"/>
        <end position="190"/>
    </location>
</feature>
<gene>
    <name evidence="3" type="ORF">TPA0910_86080</name>
</gene>
<sequence>MVLTADPVGAGHRVTLCGLLVCVNEATDPIKPGGPTSPDTAARTKCRPTCRKAATRSRKIFHGRGEQLYQDGMEDRIGALVLHALVLFNARYVDAALTQLRDDGFEVRHEDIARLSPFVRHHINVLGGYSFQLPDLPGGLRPRRDTYAADNEQPRIARGRGGHPAGESGDGGLRRRGIGHHAGEAVDPRRVIRGRRLRRRAVARGRR</sequence>
<feature type="domain" description="Tn3 transposase DDE" evidence="2">
    <location>
        <begin position="57"/>
        <end position="129"/>
    </location>
</feature>
<protein>
    <recommendedName>
        <fullName evidence="2">Tn3 transposase DDE domain-containing protein</fullName>
    </recommendedName>
</protein>
<organism evidence="3 4">
    <name type="scientific">Streptomyces hygroscopicus</name>
    <dbReference type="NCBI Taxonomy" id="1912"/>
    <lineage>
        <taxon>Bacteria</taxon>
        <taxon>Bacillati</taxon>
        <taxon>Actinomycetota</taxon>
        <taxon>Actinomycetes</taxon>
        <taxon>Kitasatosporales</taxon>
        <taxon>Streptomycetaceae</taxon>
        <taxon>Streptomyces</taxon>
        <taxon>Streptomyces violaceusniger group</taxon>
    </lineage>
</organism>
<dbReference type="EMBL" id="BNEK01000005">
    <property type="protein sequence ID" value="GHJ34175.1"/>
    <property type="molecule type" value="Genomic_DNA"/>
</dbReference>
<feature type="compositionally biased region" description="Gly residues" evidence="1">
    <location>
        <begin position="162"/>
        <end position="171"/>
    </location>
</feature>
<feature type="compositionally biased region" description="Basic and acidic residues" evidence="1">
    <location>
        <begin position="142"/>
        <end position="155"/>
    </location>
</feature>
<dbReference type="Proteomes" id="UP001054854">
    <property type="component" value="Unassembled WGS sequence"/>
</dbReference>
<evidence type="ECO:0000313" key="3">
    <source>
        <dbReference type="EMBL" id="GHJ34175.1"/>
    </source>
</evidence>
<evidence type="ECO:0000256" key="1">
    <source>
        <dbReference type="SAM" id="MobiDB-lite"/>
    </source>
</evidence>
<comment type="caution">
    <text evidence="3">The sequence shown here is derived from an EMBL/GenBank/DDBJ whole genome shotgun (WGS) entry which is preliminary data.</text>
</comment>
<feature type="region of interest" description="Disordered" evidence="1">
    <location>
        <begin position="142"/>
        <end position="191"/>
    </location>
</feature>
<keyword evidence="4" id="KW-1185">Reference proteome</keyword>
<accession>A0ABQ3UEY7</accession>
<dbReference type="InterPro" id="IPR002513">
    <property type="entry name" value="Tn3_Tnp_DDE_dom"/>
</dbReference>
<proteinExistence type="predicted"/>
<name>A0ABQ3UEY7_STRHY</name>